<dbReference type="EMBL" id="SDHZ01000001">
    <property type="protein sequence ID" value="RXK86137.1"/>
    <property type="molecule type" value="Genomic_DNA"/>
</dbReference>
<keyword evidence="2" id="KW-1185">Reference proteome</keyword>
<dbReference type="RefSeq" id="WP_129001887.1">
    <property type="nucleotide sequence ID" value="NZ_SDHZ01000001.1"/>
</dbReference>
<gene>
    <name evidence="1" type="ORF">ESB13_04825</name>
</gene>
<comment type="caution">
    <text evidence="1">The sequence shown here is derived from an EMBL/GenBank/DDBJ whole genome shotgun (WGS) entry which is preliminary data.</text>
</comment>
<reference evidence="1 2" key="1">
    <citation type="submission" date="2019-01" db="EMBL/GenBank/DDBJ databases">
        <title>Filimonas sp. strain TTM-71.</title>
        <authorList>
            <person name="Chen W.-M."/>
        </authorList>
    </citation>
    <scope>NUCLEOTIDE SEQUENCE [LARGE SCALE GENOMIC DNA]</scope>
    <source>
        <strain evidence="1 2">TTM-71</strain>
    </source>
</reference>
<organism evidence="1 2">
    <name type="scientific">Filimonas effusa</name>
    <dbReference type="NCBI Taxonomy" id="2508721"/>
    <lineage>
        <taxon>Bacteria</taxon>
        <taxon>Pseudomonadati</taxon>
        <taxon>Bacteroidota</taxon>
        <taxon>Chitinophagia</taxon>
        <taxon>Chitinophagales</taxon>
        <taxon>Chitinophagaceae</taxon>
        <taxon>Filimonas</taxon>
    </lineage>
</organism>
<proteinExistence type="predicted"/>
<evidence type="ECO:0000313" key="2">
    <source>
        <dbReference type="Proteomes" id="UP000290545"/>
    </source>
</evidence>
<accession>A0A4Q1D9T8</accession>
<protein>
    <submittedName>
        <fullName evidence="1">Uncharacterized protein</fullName>
    </submittedName>
</protein>
<name>A0A4Q1D9T8_9BACT</name>
<evidence type="ECO:0000313" key="1">
    <source>
        <dbReference type="EMBL" id="RXK86137.1"/>
    </source>
</evidence>
<sequence>MFFKKKNKDVRCYVLYFSEFDRSKTGQLYQFILDYFDSSLGNVFKYLGFYSENYNLIYGTFESVQEKIKRHNWNEIVNLTFEDGDARKEKQGLSIQFEICKPNQITIVLTKSYENFKLVDFVNALYVHFKVIYGFAYLTENVKWATAYADGAFEHVKDKELADTSVNALKAWQTKSELIQKGYIRGVFDINLLSKAHLSFLIDGRPLEWHIENEDWGRVFSINPDIYIWQLSDEEIKLSRNSLDKSEILLRF</sequence>
<dbReference type="AlphaFoldDB" id="A0A4Q1D9T8"/>
<dbReference type="Proteomes" id="UP000290545">
    <property type="component" value="Unassembled WGS sequence"/>
</dbReference>